<evidence type="ECO:0000313" key="2">
    <source>
        <dbReference type="Proteomes" id="UP000299102"/>
    </source>
</evidence>
<proteinExistence type="predicted"/>
<comment type="caution">
    <text evidence="1">The sequence shown here is derived from an EMBL/GenBank/DDBJ whole genome shotgun (WGS) entry which is preliminary data.</text>
</comment>
<organism evidence="1 2">
    <name type="scientific">Eumeta variegata</name>
    <name type="common">Bagworm moth</name>
    <name type="synonym">Eumeta japonica</name>
    <dbReference type="NCBI Taxonomy" id="151549"/>
    <lineage>
        <taxon>Eukaryota</taxon>
        <taxon>Metazoa</taxon>
        <taxon>Ecdysozoa</taxon>
        <taxon>Arthropoda</taxon>
        <taxon>Hexapoda</taxon>
        <taxon>Insecta</taxon>
        <taxon>Pterygota</taxon>
        <taxon>Neoptera</taxon>
        <taxon>Endopterygota</taxon>
        <taxon>Lepidoptera</taxon>
        <taxon>Glossata</taxon>
        <taxon>Ditrysia</taxon>
        <taxon>Tineoidea</taxon>
        <taxon>Psychidae</taxon>
        <taxon>Oiketicinae</taxon>
        <taxon>Eumeta</taxon>
    </lineage>
</organism>
<reference evidence="1 2" key="1">
    <citation type="journal article" date="2019" name="Commun. Biol.">
        <title>The bagworm genome reveals a unique fibroin gene that provides high tensile strength.</title>
        <authorList>
            <person name="Kono N."/>
            <person name="Nakamura H."/>
            <person name="Ohtoshi R."/>
            <person name="Tomita M."/>
            <person name="Numata K."/>
            <person name="Arakawa K."/>
        </authorList>
    </citation>
    <scope>NUCLEOTIDE SEQUENCE [LARGE SCALE GENOMIC DNA]</scope>
</reference>
<dbReference type="AlphaFoldDB" id="A0A4C1WSN5"/>
<dbReference type="Proteomes" id="UP000299102">
    <property type="component" value="Unassembled WGS sequence"/>
</dbReference>
<gene>
    <name evidence="1" type="ORF">EVAR_97131_1</name>
</gene>
<accession>A0A4C1WSN5</accession>
<protein>
    <submittedName>
        <fullName evidence="1">Uncharacterized protein</fullName>
    </submittedName>
</protein>
<dbReference type="EMBL" id="BGZK01000616">
    <property type="protein sequence ID" value="GBP53127.1"/>
    <property type="molecule type" value="Genomic_DNA"/>
</dbReference>
<name>A0A4C1WSN5_EUMVA</name>
<keyword evidence="2" id="KW-1185">Reference proteome</keyword>
<evidence type="ECO:0000313" key="1">
    <source>
        <dbReference type="EMBL" id="GBP53127.1"/>
    </source>
</evidence>
<sequence length="124" mass="13805">MRTSFFLTVPSKVAPKLVCTTALGEVADARPPTRLLRGDWPARPRRATRFSVFPVTNACLFCLPFASRPSVVDEPNCMSVGIAGVQASFVTRKQRSRESKLMLKRISFRPEGSAVDLDHKRVDQ</sequence>